<gene>
    <name evidence="4" type="ORF">CSO01_11080</name>
</gene>
<feature type="region of interest" description="Disordered" evidence="1">
    <location>
        <begin position="343"/>
        <end position="372"/>
    </location>
</feature>
<dbReference type="GO" id="GO:0043024">
    <property type="term" value="F:ribosomal small subunit binding"/>
    <property type="evidence" value="ECO:0007669"/>
    <property type="project" value="TreeGrafter"/>
</dbReference>
<dbReference type="GO" id="GO:0019843">
    <property type="term" value="F:rRNA binding"/>
    <property type="evidence" value="ECO:0007669"/>
    <property type="project" value="TreeGrafter"/>
</dbReference>
<keyword evidence="2" id="KW-1133">Transmembrane helix</keyword>
<evidence type="ECO:0000313" key="4">
    <source>
        <dbReference type="EMBL" id="GEP68393.1"/>
    </source>
</evidence>
<dbReference type="GO" id="GO:0000028">
    <property type="term" value="P:ribosomal small subunit assembly"/>
    <property type="evidence" value="ECO:0007669"/>
    <property type="project" value="TreeGrafter"/>
</dbReference>
<dbReference type="PANTHER" id="PTHR42698">
    <property type="entry name" value="GTPASE ERA"/>
    <property type="match status" value="1"/>
</dbReference>
<organism evidence="4 5">
    <name type="scientific">Cellulomonas soli</name>
    <dbReference type="NCBI Taxonomy" id="931535"/>
    <lineage>
        <taxon>Bacteria</taxon>
        <taxon>Bacillati</taxon>
        <taxon>Actinomycetota</taxon>
        <taxon>Actinomycetes</taxon>
        <taxon>Micrococcales</taxon>
        <taxon>Cellulomonadaceae</taxon>
        <taxon>Cellulomonas</taxon>
    </lineage>
</organism>
<evidence type="ECO:0000313" key="5">
    <source>
        <dbReference type="Proteomes" id="UP000321798"/>
    </source>
</evidence>
<feature type="transmembrane region" description="Helical" evidence="2">
    <location>
        <begin position="449"/>
        <end position="475"/>
    </location>
</feature>
<evidence type="ECO:0000256" key="1">
    <source>
        <dbReference type="SAM" id="MobiDB-lite"/>
    </source>
</evidence>
<dbReference type="InterPro" id="IPR006073">
    <property type="entry name" value="GTP-bd"/>
</dbReference>
<keyword evidence="2" id="KW-0472">Membrane</keyword>
<sequence length="575" mass="59453">MTRGVRSGDLADRVDALEQAAAAGDGRLPSALVVDLTATVARVRERLALAPERTVVALAGATGSGKSSLANALTGTDVAQEGLLRPTTAEPVAAVWPGAGPDDGTGAAEAHALLDWLDVRARVEVASGGLPGLVLLDLPDHDSVESAHRAVAERLYARADLIVWVLDPQKYADAVLHTRYLRPLAGHAAVMVLVLNHADRLSEGDVAACVADVRRLAVEDGLGAVPVLAVSARTGAGVDELRALLGQAAARRRAAVARLEADVAAGGRRVQDAVPAPARTARRTPPDLGELVGACEVAAGVPLVVEAVRGSAARAGRAATGWPPLRWVHRWRADPLRRLHLRAGTPREATTTRTGLHVPLPAPPRPGSTPDAQARAGAVQAAGGPVTRARVSEAVRTYVRAALEGAPPAWADAARAAAPVDALPDALDQAVAATTLLPDRAPRWWRVAAVLHGALLAAAAVGLLWLGLLAVLAYLRLPEPSTPRWGGLPVPTALALGGLLAGVLLALLASLLVGWGARRRAAAAGRRLRAAVRAVANERVVDPVAAELDRWTLCRTSADRAAGAAHRSHDPEGAR</sequence>
<proteinExistence type="predicted"/>
<dbReference type="Proteomes" id="UP000321798">
    <property type="component" value="Unassembled WGS sequence"/>
</dbReference>
<accession>A0A512PB07</accession>
<dbReference type="InterPro" id="IPR027417">
    <property type="entry name" value="P-loop_NTPase"/>
</dbReference>
<name>A0A512PB07_9CELL</name>
<dbReference type="GO" id="GO:0005525">
    <property type="term" value="F:GTP binding"/>
    <property type="evidence" value="ECO:0007669"/>
    <property type="project" value="InterPro"/>
</dbReference>
<dbReference type="SUPFAM" id="SSF52540">
    <property type="entry name" value="P-loop containing nucleoside triphosphate hydrolases"/>
    <property type="match status" value="1"/>
</dbReference>
<dbReference type="EMBL" id="BKAL01000003">
    <property type="protein sequence ID" value="GEP68393.1"/>
    <property type="molecule type" value="Genomic_DNA"/>
</dbReference>
<dbReference type="Gene3D" id="3.40.50.300">
    <property type="entry name" value="P-loop containing nucleotide triphosphate hydrolases"/>
    <property type="match status" value="1"/>
</dbReference>
<protein>
    <recommendedName>
        <fullName evidence="3">G domain-containing protein</fullName>
    </recommendedName>
</protein>
<comment type="caution">
    <text evidence="4">The sequence shown here is derived from an EMBL/GenBank/DDBJ whole genome shotgun (WGS) entry which is preliminary data.</text>
</comment>
<dbReference type="Pfam" id="PF01926">
    <property type="entry name" value="MMR_HSR1"/>
    <property type="match status" value="1"/>
</dbReference>
<keyword evidence="2" id="KW-0812">Transmembrane</keyword>
<feature type="transmembrane region" description="Helical" evidence="2">
    <location>
        <begin position="495"/>
        <end position="517"/>
    </location>
</feature>
<feature type="domain" description="G" evidence="3">
    <location>
        <begin position="56"/>
        <end position="175"/>
    </location>
</feature>
<keyword evidence="5" id="KW-1185">Reference proteome</keyword>
<reference evidence="4 5" key="1">
    <citation type="submission" date="2019-07" db="EMBL/GenBank/DDBJ databases">
        <title>Whole genome shotgun sequence of Cellulomonas soli NBRC 109434.</title>
        <authorList>
            <person name="Hosoyama A."/>
            <person name="Uohara A."/>
            <person name="Ohji S."/>
            <person name="Ichikawa N."/>
        </authorList>
    </citation>
    <scope>NUCLEOTIDE SEQUENCE [LARGE SCALE GENOMIC DNA]</scope>
    <source>
        <strain evidence="4 5">NBRC 109434</strain>
    </source>
</reference>
<evidence type="ECO:0000259" key="3">
    <source>
        <dbReference type="Pfam" id="PF01926"/>
    </source>
</evidence>
<evidence type="ECO:0000256" key="2">
    <source>
        <dbReference type="SAM" id="Phobius"/>
    </source>
</evidence>
<dbReference type="AlphaFoldDB" id="A0A512PB07"/>
<dbReference type="GO" id="GO:0005829">
    <property type="term" value="C:cytosol"/>
    <property type="evidence" value="ECO:0007669"/>
    <property type="project" value="TreeGrafter"/>
</dbReference>
<dbReference type="InterPro" id="IPR005662">
    <property type="entry name" value="GTPase_Era-like"/>
</dbReference>
<dbReference type="PANTHER" id="PTHR42698:SF1">
    <property type="entry name" value="GTPASE ERA, MITOCHONDRIAL"/>
    <property type="match status" value="1"/>
</dbReference>